<proteinExistence type="predicted"/>
<evidence type="ECO:0000256" key="3">
    <source>
        <dbReference type="SAM" id="MobiDB-lite"/>
    </source>
</evidence>
<dbReference type="GO" id="GO:0005657">
    <property type="term" value="C:replication fork"/>
    <property type="evidence" value="ECO:0007669"/>
    <property type="project" value="TreeGrafter"/>
</dbReference>
<dbReference type="OrthoDB" id="336321at2759"/>
<dbReference type="InterPro" id="IPR051988">
    <property type="entry name" value="HRR_RAD51_Paralog"/>
</dbReference>
<dbReference type="SUPFAM" id="SSF52540">
    <property type="entry name" value="P-loop containing nucleoside triphosphate hydrolases"/>
    <property type="match status" value="1"/>
</dbReference>
<dbReference type="EMBL" id="SOZI01000141">
    <property type="protein sequence ID" value="TNY18399.1"/>
    <property type="molecule type" value="Genomic_DNA"/>
</dbReference>
<evidence type="ECO:0000313" key="5">
    <source>
        <dbReference type="EMBL" id="TNY18399.1"/>
    </source>
</evidence>
<keyword evidence="6" id="KW-1185">Reference proteome</keyword>
<dbReference type="PROSITE" id="PS50162">
    <property type="entry name" value="RECA_2"/>
    <property type="match status" value="1"/>
</dbReference>
<evidence type="ECO:0000256" key="1">
    <source>
        <dbReference type="ARBA" id="ARBA00004123"/>
    </source>
</evidence>
<dbReference type="STRING" id="5288.A0A5C5FQ18"/>
<dbReference type="GO" id="GO:0005524">
    <property type="term" value="F:ATP binding"/>
    <property type="evidence" value="ECO:0007669"/>
    <property type="project" value="InterPro"/>
</dbReference>
<dbReference type="GO" id="GO:0140664">
    <property type="term" value="F:ATP-dependent DNA damage sensor activity"/>
    <property type="evidence" value="ECO:0007669"/>
    <property type="project" value="InterPro"/>
</dbReference>
<evidence type="ECO:0000313" key="6">
    <source>
        <dbReference type="Proteomes" id="UP000311382"/>
    </source>
</evidence>
<protein>
    <recommendedName>
        <fullName evidence="4">RecA family profile 1 domain-containing protein</fullName>
    </recommendedName>
</protein>
<dbReference type="PANTHER" id="PTHR46457">
    <property type="entry name" value="DNA REPAIR PROTEIN RAD51 HOMOLOG 4"/>
    <property type="match status" value="1"/>
</dbReference>
<dbReference type="GO" id="GO:0033063">
    <property type="term" value="C:Rad51B-Rad51C-Rad51D-XRCC2 complex"/>
    <property type="evidence" value="ECO:0007669"/>
    <property type="project" value="TreeGrafter"/>
</dbReference>
<organism evidence="5 6">
    <name type="scientific">Rhodotorula diobovata</name>
    <dbReference type="NCBI Taxonomy" id="5288"/>
    <lineage>
        <taxon>Eukaryota</taxon>
        <taxon>Fungi</taxon>
        <taxon>Dikarya</taxon>
        <taxon>Basidiomycota</taxon>
        <taxon>Pucciniomycotina</taxon>
        <taxon>Microbotryomycetes</taxon>
        <taxon>Sporidiobolales</taxon>
        <taxon>Sporidiobolaceae</taxon>
        <taxon>Rhodotorula</taxon>
    </lineage>
</organism>
<keyword evidence="2" id="KW-0539">Nucleus</keyword>
<feature type="domain" description="RecA family profile 1" evidence="4">
    <location>
        <begin position="128"/>
        <end position="318"/>
    </location>
</feature>
<dbReference type="Gene3D" id="3.40.50.300">
    <property type="entry name" value="P-loop containing nucleotide triphosphate hydrolases"/>
    <property type="match status" value="1"/>
</dbReference>
<dbReference type="InterPro" id="IPR013632">
    <property type="entry name" value="Rad51_C"/>
</dbReference>
<sequence>MSLLMKSLASSAPPPPPPRFSPRTASTPPCETAPSHARSHSRAMTALAKLLPLLAPDDDWSLALDHLASAHGITTDVELLFSPPLPPHQLLPPATLDRLQSLVWGYLSAPSTSGTYLLEQSRSRKGKQPQRYSTSLEDLDVLLDGGFSAGEVVELCGPRRSGRTVLALFVVLLHLLLHADKRAAWLDTTGSFDPHRCLAILRDVLIPRLHALGGSFASEDGKEPAAEELAIAVLDRLAVSRVTKSGDALDTLTAEAGSREKSETLSMVVVDTLDTLVGGDALSNESAQENANLVAFMRRLSTLARSVHLPLTVFVITSAIPVAASTTSRAPAPAAVTAQPPPLSSLPLPQPLKPSLGPTFAYLVDLSLLLTPAEPLFGPVDGKDRTVLEVTRNARGDKGATVVFKLERGVNLEQLE</sequence>
<comment type="subcellular location">
    <subcellularLocation>
        <location evidence="1">Nucleus</location>
    </subcellularLocation>
</comment>
<dbReference type="InterPro" id="IPR020588">
    <property type="entry name" value="RecA_ATP-bd"/>
</dbReference>
<dbReference type="GO" id="GO:0000400">
    <property type="term" value="F:four-way junction DNA binding"/>
    <property type="evidence" value="ECO:0007669"/>
    <property type="project" value="TreeGrafter"/>
</dbReference>
<dbReference type="Pfam" id="PF08423">
    <property type="entry name" value="Rad51"/>
    <property type="match status" value="1"/>
</dbReference>
<dbReference type="InterPro" id="IPR027417">
    <property type="entry name" value="P-loop_NTPase"/>
</dbReference>
<reference evidence="5 6" key="1">
    <citation type="submission" date="2019-03" db="EMBL/GenBank/DDBJ databases">
        <title>Rhodosporidium diobovatum UCD-FST 08-225 genome sequencing, assembly, and annotation.</title>
        <authorList>
            <person name="Fakankun I.U."/>
            <person name="Fristensky B."/>
            <person name="Levin D.B."/>
        </authorList>
    </citation>
    <scope>NUCLEOTIDE SEQUENCE [LARGE SCALE GENOMIC DNA]</scope>
    <source>
        <strain evidence="5 6">UCD-FST 08-225</strain>
    </source>
</reference>
<name>A0A5C5FQ18_9BASI</name>
<dbReference type="GO" id="GO:0005815">
    <property type="term" value="C:microtubule organizing center"/>
    <property type="evidence" value="ECO:0007669"/>
    <property type="project" value="TreeGrafter"/>
</dbReference>
<comment type="caution">
    <text evidence="5">The sequence shown here is derived from an EMBL/GenBank/DDBJ whole genome shotgun (WGS) entry which is preliminary data.</text>
</comment>
<dbReference type="GO" id="GO:0000723">
    <property type="term" value="P:telomere maintenance"/>
    <property type="evidence" value="ECO:0007669"/>
    <property type="project" value="TreeGrafter"/>
</dbReference>
<dbReference type="AlphaFoldDB" id="A0A5C5FQ18"/>
<dbReference type="GO" id="GO:0007131">
    <property type="term" value="P:reciprocal meiotic recombination"/>
    <property type="evidence" value="ECO:0007669"/>
    <property type="project" value="TreeGrafter"/>
</dbReference>
<feature type="region of interest" description="Disordered" evidence="3">
    <location>
        <begin position="1"/>
        <end position="39"/>
    </location>
</feature>
<dbReference type="GO" id="GO:0000724">
    <property type="term" value="P:double-strand break repair via homologous recombination"/>
    <property type="evidence" value="ECO:0007669"/>
    <property type="project" value="TreeGrafter"/>
</dbReference>
<dbReference type="Proteomes" id="UP000311382">
    <property type="component" value="Unassembled WGS sequence"/>
</dbReference>
<evidence type="ECO:0000259" key="4">
    <source>
        <dbReference type="PROSITE" id="PS50162"/>
    </source>
</evidence>
<gene>
    <name evidence="5" type="ORF">DMC30DRAFT_59618</name>
</gene>
<dbReference type="GO" id="GO:0003697">
    <property type="term" value="F:single-stranded DNA binding"/>
    <property type="evidence" value="ECO:0007669"/>
    <property type="project" value="TreeGrafter"/>
</dbReference>
<evidence type="ECO:0000256" key="2">
    <source>
        <dbReference type="ARBA" id="ARBA00023242"/>
    </source>
</evidence>
<dbReference type="GO" id="GO:0042148">
    <property type="term" value="P:DNA strand invasion"/>
    <property type="evidence" value="ECO:0007669"/>
    <property type="project" value="TreeGrafter"/>
</dbReference>
<accession>A0A5C5FQ18</accession>
<dbReference type="PANTHER" id="PTHR46457:SF1">
    <property type="entry name" value="DNA REPAIR PROTEIN RAD51 HOMOLOG 4"/>
    <property type="match status" value="1"/>
</dbReference>